<keyword evidence="2" id="KW-1185">Reference proteome</keyword>
<evidence type="ECO:0000313" key="2">
    <source>
        <dbReference type="Proteomes" id="UP000232003"/>
    </source>
</evidence>
<dbReference type="AlphaFoldDB" id="A0A2K8ST77"/>
<evidence type="ECO:0000313" key="1">
    <source>
        <dbReference type="EMBL" id="AUB38608.1"/>
    </source>
</evidence>
<dbReference type="Proteomes" id="UP000232003">
    <property type="component" value="Chromosome"/>
</dbReference>
<sequence length="42" mass="4641">MYGQRFCGVKDLGVVKQYSVIKVESDQVISYAVSAKVSLCEL</sequence>
<gene>
    <name evidence="1" type="ORF">COO91_04578</name>
</gene>
<accession>A0A2K8ST77</accession>
<proteinExistence type="predicted"/>
<protein>
    <submittedName>
        <fullName evidence="1">Uncharacterized protein</fullName>
    </submittedName>
</protein>
<dbReference type="KEGG" id="nfl:COO91_04578"/>
<dbReference type="EMBL" id="CP024785">
    <property type="protein sequence ID" value="AUB38608.1"/>
    <property type="molecule type" value="Genomic_DNA"/>
</dbReference>
<organism evidence="1 2">
    <name type="scientific">Nostoc flagelliforme CCNUN1</name>
    <dbReference type="NCBI Taxonomy" id="2038116"/>
    <lineage>
        <taxon>Bacteria</taxon>
        <taxon>Bacillati</taxon>
        <taxon>Cyanobacteriota</taxon>
        <taxon>Cyanophyceae</taxon>
        <taxon>Nostocales</taxon>
        <taxon>Nostocaceae</taxon>
        <taxon>Nostoc</taxon>
    </lineage>
</organism>
<reference evidence="1 2" key="1">
    <citation type="submission" date="2017-11" db="EMBL/GenBank/DDBJ databases">
        <title>Complete genome of a free-living desiccation-tolerant cyanobacterium and its photosynthetic adaptation to extreme terrestrial habitat.</title>
        <authorList>
            <person name="Shang J."/>
        </authorList>
    </citation>
    <scope>NUCLEOTIDE SEQUENCE [LARGE SCALE GENOMIC DNA]</scope>
    <source>
        <strain evidence="1 2">CCNUN1</strain>
    </source>
</reference>
<name>A0A2K8ST77_9NOSO</name>